<dbReference type="AlphaFoldDB" id="A0A2P6RMY3"/>
<dbReference type="PROSITE" id="PS50863">
    <property type="entry name" value="B3"/>
    <property type="match status" value="2"/>
</dbReference>
<evidence type="ECO:0000256" key="5">
    <source>
        <dbReference type="ARBA" id="ARBA00023242"/>
    </source>
</evidence>
<protein>
    <submittedName>
        <fullName evidence="9">Putative transcription factor B3-Domain family</fullName>
    </submittedName>
</protein>
<feature type="domain" description="TF-B3" evidence="8">
    <location>
        <begin position="24"/>
        <end position="117"/>
    </location>
</feature>
<keyword evidence="2" id="KW-0805">Transcription regulation</keyword>
<gene>
    <name evidence="9" type="ORF">RchiOBHm_Chr2g0103441</name>
</gene>
<evidence type="ECO:0000256" key="7">
    <source>
        <dbReference type="SAM" id="Phobius"/>
    </source>
</evidence>
<dbReference type="GO" id="GO:0003677">
    <property type="term" value="F:DNA binding"/>
    <property type="evidence" value="ECO:0007669"/>
    <property type="project" value="UniProtKB-KW"/>
</dbReference>
<keyword evidence="5" id="KW-0539">Nucleus</keyword>
<evidence type="ECO:0000313" key="10">
    <source>
        <dbReference type="Proteomes" id="UP000238479"/>
    </source>
</evidence>
<reference evidence="9 10" key="1">
    <citation type="journal article" date="2018" name="Nat. Genet.">
        <title>The Rosa genome provides new insights in the design of modern roses.</title>
        <authorList>
            <person name="Bendahmane M."/>
        </authorList>
    </citation>
    <scope>NUCLEOTIDE SEQUENCE [LARGE SCALE GENOMIC DNA]</scope>
    <source>
        <strain evidence="10">cv. Old Blush</strain>
    </source>
</reference>
<keyword evidence="3" id="KW-0238">DNA-binding</keyword>
<evidence type="ECO:0000256" key="3">
    <source>
        <dbReference type="ARBA" id="ARBA00023125"/>
    </source>
</evidence>
<organism evidence="9 10">
    <name type="scientific">Rosa chinensis</name>
    <name type="common">China rose</name>
    <dbReference type="NCBI Taxonomy" id="74649"/>
    <lineage>
        <taxon>Eukaryota</taxon>
        <taxon>Viridiplantae</taxon>
        <taxon>Streptophyta</taxon>
        <taxon>Embryophyta</taxon>
        <taxon>Tracheophyta</taxon>
        <taxon>Spermatophyta</taxon>
        <taxon>Magnoliopsida</taxon>
        <taxon>eudicotyledons</taxon>
        <taxon>Gunneridae</taxon>
        <taxon>Pentapetalae</taxon>
        <taxon>rosids</taxon>
        <taxon>fabids</taxon>
        <taxon>Rosales</taxon>
        <taxon>Rosaceae</taxon>
        <taxon>Rosoideae</taxon>
        <taxon>Rosoideae incertae sedis</taxon>
        <taxon>Rosa</taxon>
    </lineage>
</organism>
<feature type="transmembrane region" description="Helical" evidence="7">
    <location>
        <begin position="346"/>
        <end position="368"/>
    </location>
</feature>
<evidence type="ECO:0000313" key="9">
    <source>
        <dbReference type="EMBL" id="PRQ47780.1"/>
    </source>
</evidence>
<dbReference type="SUPFAM" id="SSF101936">
    <property type="entry name" value="DNA-binding pseudobarrel domain"/>
    <property type="match status" value="2"/>
</dbReference>
<dbReference type="EMBL" id="PDCK01000040">
    <property type="protein sequence ID" value="PRQ47780.1"/>
    <property type="molecule type" value="Genomic_DNA"/>
</dbReference>
<name>A0A2P6RMY3_ROSCH</name>
<proteinExistence type="predicted"/>
<keyword evidence="7" id="KW-0812">Transmembrane</keyword>
<comment type="subcellular location">
    <subcellularLocation>
        <location evidence="1">Nucleus</location>
    </subcellularLocation>
</comment>
<dbReference type="Gene3D" id="2.40.330.10">
    <property type="entry name" value="DNA-binding pseudobarrel domain"/>
    <property type="match status" value="2"/>
</dbReference>
<evidence type="ECO:0000256" key="6">
    <source>
        <dbReference type="SAM" id="MobiDB-lite"/>
    </source>
</evidence>
<feature type="region of interest" description="Disordered" evidence="6">
    <location>
        <begin position="181"/>
        <end position="214"/>
    </location>
</feature>
<evidence type="ECO:0000256" key="2">
    <source>
        <dbReference type="ARBA" id="ARBA00023015"/>
    </source>
</evidence>
<evidence type="ECO:0000259" key="8">
    <source>
        <dbReference type="PROSITE" id="PS50863"/>
    </source>
</evidence>
<dbReference type="Proteomes" id="UP000238479">
    <property type="component" value="Chromosome 2"/>
</dbReference>
<sequence length="395" mass="46084">MASSYLRRKCDDHRPRSSSTTPRRFLTVISDDTSRDRKLGIPKSFLDKYGEDLSNLVYFKLPCGPEWEIGLTSYNKEVWFRKGWPEFSKFHSLEKGYSLLFGYEGDSRFQVSIFDGSNNMEIDYTTSMLESEEGDQDDDISLEISEDVRRTALSHKQNRTVLSPKAEINVNFEERVKKETHWSKSDMKRKHDFPAKRDGGGTSSTQRCRKQTPRVFRRAKSYKRSFKVPMHSSYIIQKNLWLPKTFVQTHLLMQPSNAILQVSGRRKTWPVKLTYEETKGRAKFQSGWTNFVRDKNIKDGDVCEFVLIDSNRLVFEVRINTANRTLSPGNLFVSIGMLFDQVPNRLGINAITSITIVKGLQTLMMVMMRMMKMKMKMKRIVMMNQLKSWIIFHLI</sequence>
<dbReference type="SMART" id="SM01019">
    <property type="entry name" value="B3"/>
    <property type="match status" value="2"/>
</dbReference>
<dbReference type="InterPro" id="IPR003340">
    <property type="entry name" value="B3_DNA-bd"/>
</dbReference>
<dbReference type="Gramene" id="PRQ47780">
    <property type="protein sequence ID" value="PRQ47780"/>
    <property type="gene ID" value="RchiOBHm_Chr2g0103441"/>
</dbReference>
<dbReference type="InterPro" id="IPR015300">
    <property type="entry name" value="DNA-bd_pseudobarrel_sf"/>
</dbReference>
<feature type="region of interest" description="Disordered" evidence="6">
    <location>
        <begin position="1"/>
        <end position="21"/>
    </location>
</feature>
<comment type="caution">
    <text evidence="9">The sequence shown here is derived from an EMBL/GenBank/DDBJ whole genome shotgun (WGS) entry which is preliminary data.</text>
</comment>
<dbReference type="CDD" id="cd10017">
    <property type="entry name" value="B3_DNA"/>
    <property type="match status" value="2"/>
</dbReference>
<keyword evidence="7" id="KW-0472">Membrane</keyword>
<keyword evidence="7" id="KW-1133">Transmembrane helix</keyword>
<dbReference type="InterPro" id="IPR050655">
    <property type="entry name" value="Plant_B3_domain"/>
</dbReference>
<dbReference type="STRING" id="74649.A0A2P6RMY3"/>
<evidence type="ECO:0000256" key="1">
    <source>
        <dbReference type="ARBA" id="ARBA00004123"/>
    </source>
</evidence>
<dbReference type="GO" id="GO:0005634">
    <property type="term" value="C:nucleus"/>
    <property type="evidence" value="ECO:0007669"/>
    <property type="project" value="UniProtKB-SubCell"/>
</dbReference>
<dbReference type="Pfam" id="PF02362">
    <property type="entry name" value="B3"/>
    <property type="match status" value="2"/>
</dbReference>
<evidence type="ECO:0000256" key="4">
    <source>
        <dbReference type="ARBA" id="ARBA00023163"/>
    </source>
</evidence>
<keyword evidence="4" id="KW-0804">Transcription</keyword>
<keyword evidence="10" id="KW-1185">Reference proteome</keyword>
<dbReference type="PANTHER" id="PTHR31920:SF108">
    <property type="entry name" value="B3 DOMAIN-CONTAINING TRANSCRIPTION FACTOR VRN1-LIKE"/>
    <property type="match status" value="1"/>
</dbReference>
<accession>A0A2P6RMY3</accession>
<feature type="domain" description="TF-B3" evidence="8">
    <location>
        <begin position="225"/>
        <end position="323"/>
    </location>
</feature>
<dbReference type="PANTHER" id="PTHR31920">
    <property type="entry name" value="B3 DOMAIN-CONTAINING"/>
    <property type="match status" value="1"/>
</dbReference>